<dbReference type="Proteomes" id="UP000326396">
    <property type="component" value="Linkage Group LG15"/>
</dbReference>
<evidence type="ECO:0000313" key="1">
    <source>
        <dbReference type="EMBL" id="KAD5802521.1"/>
    </source>
</evidence>
<dbReference type="AlphaFoldDB" id="A0A5N6P1J8"/>
<reference evidence="1 2" key="1">
    <citation type="submission" date="2019-05" db="EMBL/GenBank/DDBJ databases">
        <title>Mikania micrantha, genome provides insights into the molecular mechanism of rapid growth.</title>
        <authorList>
            <person name="Liu B."/>
        </authorList>
    </citation>
    <scope>NUCLEOTIDE SEQUENCE [LARGE SCALE GENOMIC DNA]</scope>
    <source>
        <strain evidence="1">NLD-2019</strain>
        <tissue evidence="1">Leaf</tissue>
    </source>
</reference>
<dbReference type="OrthoDB" id="1837698at2759"/>
<organism evidence="1 2">
    <name type="scientific">Mikania micrantha</name>
    <name type="common">bitter vine</name>
    <dbReference type="NCBI Taxonomy" id="192012"/>
    <lineage>
        <taxon>Eukaryota</taxon>
        <taxon>Viridiplantae</taxon>
        <taxon>Streptophyta</taxon>
        <taxon>Embryophyta</taxon>
        <taxon>Tracheophyta</taxon>
        <taxon>Spermatophyta</taxon>
        <taxon>Magnoliopsida</taxon>
        <taxon>eudicotyledons</taxon>
        <taxon>Gunneridae</taxon>
        <taxon>Pentapetalae</taxon>
        <taxon>asterids</taxon>
        <taxon>campanulids</taxon>
        <taxon>Asterales</taxon>
        <taxon>Asteraceae</taxon>
        <taxon>Asteroideae</taxon>
        <taxon>Heliantheae alliance</taxon>
        <taxon>Eupatorieae</taxon>
        <taxon>Mikania</taxon>
    </lineage>
</organism>
<protein>
    <submittedName>
        <fullName evidence="1">Uncharacterized protein</fullName>
    </submittedName>
</protein>
<comment type="caution">
    <text evidence="1">The sequence shown here is derived from an EMBL/GenBank/DDBJ whole genome shotgun (WGS) entry which is preliminary data.</text>
</comment>
<evidence type="ECO:0000313" key="2">
    <source>
        <dbReference type="Proteomes" id="UP000326396"/>
    </source>
</evidence>
<proteinExistence type="predicted"/>
<dbReference type="EMBL" id="SZYD01000007">
    <property type="protein sequence ID" value="KAD5802521.1"/>
    <property type="molecule type" value="Genomic_DNA"/>
</dbReference>
<name>A0A5N6P1J8_9ASTR</name>
<keyword evidence="2" id="KW-1185">Reference proteome</keyword>
<sequence>MALEDALFHLHASQIQNRELQFAMLEEIYRKLAQFPIPPPIELGDLLDNVLLSSGFGRAPTAPMDIFNYIFVHEIVAPSIIILWADDLKEHDMVAIKDYIADFFHTKNFNAQHLKFTAAYQLFYSNWQALDLAFENNVSRNCSSLMQYQFIDIFYSSSRVTQMVTHNISIPNYSESFLSLSSTSSSEYFMSTPVKDNATNTFLVNKTKAFDSLQEPFSFNKNLPKDDFDIAPQKVNLETKKQG</sequence>
<gene>
    <name evidence="1" type="ORF">E3N88_13881</name>
</gene>
<accession>A0A5N6P1J8</accession>